<dbReference type="Proteomes" id="UP000823641">
    <property type="component" value="Unassembled WGS sequence"/>
</dbReference>
<dbReference type="InterPro" id="IPR001279">
    <property type="entry name" value="Metallo-B-lactamas"/>
</dbReference>
<comment type="caution">
    <text evidence="2">The sequence shown here is derived from an EMBL/GenBank/DDBJ whole genome shotgun (WGS) entry which is preliminary data.</text>
</comment>
<evidence type="ECO:0000313" key="2">
    <source>
        <dbReference type="EMBL" id="MBO8459072.1"/>
    </source>
</evidence>
<name>A0A9D9HSH6_9BACT</name>
<dbReference type="SMART" id="SM00849">
    <property type="entry name" value="Lactamase_B"/>
    <property type="match status" value="1"/>
</dbReference>
<reference evidence="2" key="2">
    <citation type="journal article" date="2021" name="PeerJ">
        <title>Extensive microbial diversity within the chicken gut microbiome revealed by metagenomics and culture.</title>
        <authorList>
            <person name="Gilroy R."/>
            <person name="Ravi A."/>
            <person name="Getino M."/>
            <person name="Pursley I."/>
            <person name="Horton D.L."/>
            <person name="Alikhan N.F."/>
            <person name="Baker D."/>
            <person name="Gharbi K."/>
            <person name="Hall N."/>
            <person name="Watson M."/>
            <person name="Adriaenssens E.M."/>
            <person name="Foster-Nyarko E."/>
            <person name="Jarju S."/>
            <person name="Secka A."/>
            <person name="Antonio M."/>
            <person name="Oren A."/>
            <person name="Chaudhuri R.R."/>
            <person name="La Ragione R."/>
            <person name="Hildebrand F."/>
            <person name="Pallen M.J."/>
        </authorList>
    </citation>
    <scope>NUCLEOTIDE SEQUENCE</scope>
    <source>
        <strain evidence="2">G3-3990</strain>
    </source>
</reference>
<dbReference type="PANTHER" id="PTHR47619:SF1">
    <property type="entry name" value="EXODEOXYRIBONUCLEASE WALJ"/>
    <property type="match status" value="1"/>
</dbReference>
<gene>
    <name evidence="2" type="ORF">IAA73_01875</name>
</gene>
<reference evidence="2" key="1">
    <citation type="submission" date="2020-10" db="EMBL/GenBank/DDBJ databases">
        <authorList>
            <person name="Gilroy R."/>
        </authorList>
    </citation>
    <scope>NUCLEOTIDE SEQUENCE</scope>
    <source>
        <strain evidence="2">G3-3990</strain>
    </source>
</reference>
<dbReference type="Pfam" id="PF12706">
    <property type="entry name" value="Lactamase_B_2"/>
    <property type="match status" value="1"/>
</dbReference>
<dbReference type="PANTHER" id="PTHR47619">
    <property type="entry name" value="METALLO-HYDROLASE YYCJ-RELATED"/>
    <property type="match status" value="1"/>
</dbReference>
<protein>
    <submittedName>
        <fullName evidence="2">MBL fold metallo-hydrolase</fullName>
    </submittedName>
</protein>
<dbReference type="EMBL" id="JADIMG010000019">
    <property type="protein sequence ID" value="MBO8459072.1"/>
    <property type="molecule type" value="Genomic_DNA"/>
</dbReference>
<dbReference type="InterPro" id="IPR052533">
    <property type="entry name" value="WalJ/YycJ-like"/>
</dbReference>
<dbReference type="Gene3D" id="3.60.15.10">
    <property type="entry name" value="Ribonuclease Z/Hydroxyacylglutathione hydrolase-like"/>
    <property type="match status" value="1"/>
</dbReference>
<sequence length="269" mass="30054">MDRLIFQSLASGSSGNSYYIGTASRGLLIDAGIGARTIRRRLKAIGLDFENLWGVLVTHDHADHIRGVGTLAEMFHIPVYATKMVHMGIDRNYGAHPKISMQNRRYVETDNTFSIADFAITPFMVPHDSMDCVGYALEWNGIRFCIATDVGEPTDEIKRQISMADYLVIEANHDKNMLENGKYPVLLKKRIASSWGHLSNGVCAGLLAENATARLKHVFLCHLSKENNTPVVAYNTVREILLKNNIIVGKDFQLSVLERTTASKLYELI</sequence>
<evidence type="ECO:0000313" key="3">
    <source>
        <dbReference type="Proteomes" id="UP000823641"/>
    </source>
</evidence>
<evidence type="ECO:0000259" key="1">
    <source>
        <dbReference type="SMART" id="SM00849"/>
    </source>
</evidence>
<dbReference type="InterPro" id="IPR036866">
    <property type="entry name" value="RibonucZ/Hydroxyglut_hydro"/>
</dbReference>
<accession>A0A9D9HSH6</accession>
<proteinExistence type="predicted"/>
<organism evidence="2 3">
    <name type="scientific">Candidatus Gallipaludibacter merdavium</name>
    <dbReference type="NCBI Taxonomy" id="2840839"/>
    <lineage>
        <taxon>Bacteria</taxon>
        <taxon>Pseudomonadati</taxon>
        <taxon>Bacteroidota</taxon>
        <taxon>Bacteroidia</taxon>
        <taxon>Bacteroidales</taxon>
        <taxon>Candidatus Gallipaludibacter</taxon>
    </lineage>
</organism>
<dbReference type="SUPFAM" id="SSF56281">
    <property type="entry name" value="Metallo-hydrolase/oxidoreductase"/>
    <property type="match status" value="1"/>
</dbReference>
<dbReference type="AlphaFoldDB" id="A0A9D9HSH6"/>
<feature type="domain" description="Metallo-beta-lactamase" evidence="1">
    <location>
        <begin position="14"/>
        <end position="195"/>
    </location>
</feature>